<dbReference type="Gene3D" id="3.40.50.720">
    <property type="entry name" value="NAD(P)-binding Rossmann-like Domain"/>
    <property type="match status" value="2"/>
</dbReference>
<dbReference type="RefSeq" id="WP_204118814.1">
    <property type="nucleotide sequence ID" value="NZ_BOLV01000008.1"/>
</dbReference>
<gene>
    <name evidence="9" type="primary">ald</name>
    <name evidence="9" type="ORF">ACFQ41_03890</name>
</gene>
<dbReference type="InterPro" id="IPR008141">
    <property type="entry name" value="Ala_DH"/>
</dbReference>
<keyword evidence="10" id="KW-1185">Reference proteome</keyword>
<comment type="catalytic activity">
    <reaction evidence="6">
        <text>L-alanine + NAD(+) + H2O = pyruvate + NH4(+) + NADH + H(+)</text>
        <dbReference type="Rhea" id="RHEA:18405"/>
        <dbReference type="ChEBI" id="CHEBI:15361"/>
        <dbReference type="ChEBI" id="CHEBI:15377"/>
        <dbReference type="ChEBI" id="CHEBI:15378"/>
        <dbReference type="ChEBI" id="CHEBI:28938"/>
        <dbReference type="ChEBI" id="CHEBI:57540"/>
        <dbReference type="ChEBI" id="CHEBI:57945"/>
        <dbReference type="ChEBI" id="CHEBI:57972"/>
        <dbReference type="EC" id="1.4.1.1"/>
    </reaction>
</comment>
<keyword evidence="4 6" id="KW-0560">Oxidoreductase</keyword>
<comment type="caution">
    <text evidence="9">The sequence shown here is derived from an EMBL/GenBank/DDBJ whole genome shotgun (WGS) entry which is preliminary data.</text>
</comment>
<dbReference type="SMART" id="SM01003">
    <property type="entry name" value="AlaDh_PNT_N"/>
    <property type="match status" value="1"/>
</dbReference>
<evidence type="ECO:0000259" key="7">
    <source>
        <dbReference type="SMART" id="SM01002"/>
    </source>
</evidence>
<accession>A0ABW4BDY9</accession>
<evidence type="ECO:0000256" key="4">
    <source>
        <dbReference type="ARBA" id="ARBA00023002"/>
    </source>
</evidence>
<protein>
    <recommendedName>
        <fullName evidence="3 6">Alanine dehydrogenase</fullName>
        <ecNumber evidence="3 6">1.4.1.1</ecNumber>
    </recommendedName>
</protein>
<dbReference type="PIRSF" id="PIRSF000183">
    <property type="entry name" value="Alanine_dh"/>
    <property type="match status" value="1"/>
</dbReference>
<dbReference type="InterPro" id="IPR007886">
    <property type="entry name" value="AlaDH/PNT_N"/>
</dbReference>
<comment type="pathway">
    <text evidence="1">Amino-acid degradation; L-alanine degradation via dehydrogenase pathway; NH(3) and pyruvate from L-alanine: step 1/1.</text>
</comment>
<dbReference type="InterPro" id="IPR008142">
    <property type="entry name" value="AlaDH/PNT_CS1"/>
</dbReference>
<dbReference type="PROSITE" id="PS00836">
    <property type="entry name" value="ALADH_PNT_1"/>
    <property type="match status" value="1"/>
</dbReference>
<dbReference type="InterPro" id="IPR008143">
    <property type="entry name" value="Ala_DH/PNT_CS2"/>
</dbReference>
<reference evidence="10" key="1">
    <citation type="journal article" date="2019" name="Int. J. Syst. Evol. Microbiol.">
        <title>The Global Catalogue of Microorganisms (GCM) 10K type strain sequencing project: providing services to taxonomists for standard genome sequencing and annotation.</title>
        <authorList>
            <consortium name="The Broad Institute Genomics Platform"/>
            <consortium name="The Broad Institute Genome Sequencing Center for Infectious Disease"/>
            <person name="Wu L."/>
            <person name="Ma J."/>
        </authorList>
    </citation>
    <scope>NUCLEOTIDE SEQUENCE [LARGE SCALE GENOMIC DNA]</scope>
    <source>
        <strain evidence="10">CCM 9110</strain>
    </source>
</reference>
<keyword evidence="5 6" id="KW-0520">NAD</keyword>
<dbReference type="NCBIfam" id="TIGR00518">
    <property type="entry name" value="alaDH"/>
    <property type="match status" value="1"/>
</dbReference>
<evidence type="ECO:0000256" key="3">
    <source>
        <dbReference type="ARBA" id="ARBA00012897"/>
    </source>
</evidence>
<sequence>MKIGVPKEIKNNENRVGLTPAGAASLIKAGHTVTIEHTAGTSAGYADAQYEAVGARLVDADTAWQADLVIKVKEPLASEYHYFRSDMILYTYLHLAANKPLTEALMAAGVTAIGYETMVGPANDLPALAPMSQVAGRMAVLFGAQYLQTQNGGKGVLLTAVPGVAKANVVIIGGGVVGLNAAKTALGLGANVTVLDINSHTLARIDDQFGGQVQTLFSNEANLAATIKTADLVIGAVLIPGAVAPKLVSEQMIASMTPGSVVVDIPIDQGGIFATSDHATTFDDPIYLKHGVIHYAVANVPGAVPKTATDALTAVTTPLAVKLATQGLTQAAQTDHMLYTGVNIYAGQLVEPAVGNSLNLAYEDLAKLL</sequence>
<evidence type="ECO:0000256" key="6">
    <source>
        <dbReference type="PIRNR" id="PIRNR000183"/>
    </source>
</evidence>
<name>A0ABW4BDY9_9LACO</name>
<dbReference type="PANTHER" id="PTHR42795:SF1">
    <property type="entry name" value="ALANINE DEHYDROGENASE"/>
    <property type="match status" value="1"/>
</dbReference>
<dbReference type="EMBL" id="JBHTOA010000018">
    <property type="protein sequence ID" value="MFD1398441.1"/>
    <property type="molecule type" value="Genomic_DNA"/>
</dbReference>
<evidence type="ECO:0000256" key="2">
    <source>
        <dbReference type="ARBA" id="ARBA00005689"/>
    </source>
</evidence>
<feature type="domain" description="Alanine dehydrogenase/pyridine nucleotide transhydrogenase N-terminal" evidence="8">
    <location>
        <begin position="4"/>
        <end position="135"/>
    </location>
</feature>
<dbReference type="Pfam" id="PF01262">
    <property type="entry name" value="AlaDh_PNT_C"/>
    <property type="match status" value="1"/>
</dbReference>
<dbReference type="InterPro" id="IPR007698">
    <property type="entry name" value="AlaDH/PNT_NAD(H)-bd"/>
</dbReference>
<evidence type="ECO:0000313" key="9">
    <source>
        <dbReference type="EMBL" id="MFD1398441.1"/>
    </source>
</evidence>
<comment type="similarity">
    <text evidence="2 6">Belongs to the AlaDH/PNT family.</text>
</comment>
<dbReference type="SMART" id="SM01002">
    <property type="entry name" value="AlaDh_PNT_C"/>
    <property type="match status" value="1"/>
</dbReference>
<evidence type="ECO:0000256" key="1">
    <source>
        <dbReference type="ARBA" id="ARBA00005206"/>
    </source>
</evidence>
<dbReference type="PANTHER" id="PTHR42795">
    <property type="entry name" value="ALANINE DEHYDROGENASE"/>
    <property type="match status" value="1"/>
</dbReference>
<evidence type="ECO:0000313" key="10">
    <source>
        <dbReference type="Proteomes" id="UP001597199"/>
    </source>
</evidence>
<dbReference type="Proteomes" id="UP001597199">
    <property type="component" value="Unassembled WGS sequence"/>
</dbReference>
<evidence type="ECO:0000259" key="8">
    <source>
        <dbReference type="SMART" id="SM01003"/>
    </source>
</evidence>
<dbReference type="EC" id="1.4.1.1" evidence="3 6"/>
<organism evidence="9 10">
    <name type="scientific">Lacticaseibacillus suilingensis</name>
    <dbReference type="NCBI Taxonomy" id="2799577"/>
    <lineage>
        <taxon>Bacteria</taxon>
        <taxon>Bacillati</taxon>
        <taxon>Bacillota</taxon>
        <taxon>Bacilli</taxon>
        <taxon>Lactobacillales</taxon>
        <taxon>Lactobacillaceae</taxon>
        <taxon>Lacticaseibacillus</taxon>
    </lineage>
</organism>
<evidence type="ECO:0000256" key="5">
    <source>
        <dbReference type="ARBA" id="ARBA00023027"/>
    </source>
</evidence>
<proteinExistence type="inferred from homology"/>
<dbReference type="SUPFAM" id="SSF51735">
    <property type="entry name" value="NAD(P)-binding Rossmann-fold domains"/>
    <property type="match status" value="1"/>
</dbReference>
<dbReference type="SUPFAM" id="SSF52283">
    <property type="entry name" value="Formate/glycerate dehydrogenase catalytic domain-like"/>
    <property type="match status" value="1"/>
</dbReference>
<dbReference type="CDD" id="cd05305">
    <property type="entry name" value="L-AlaDH"/>
    <property type="match status" value="1"/>
</dbReference>
<dbReference type="Pfam" id="PF05222">
    <property type="entry name" value="AlaDh_PNT_N"/>
    <property type="match status" value="1"/>
</dbReference>
<feature type="domain" description="Alanine dehydrogenase/pyridine nucleotide transhydrogenase NAD(H)-binding" evidence="7">
    <location>
        <begin position="147"/>
        <end position="296"/>
    </location>
</feature>
<dbReference type="PROSITE" id="PS00837">
    <property type="entry name" value="ALADH_PNT_2"/>
    <property type="match status" value="1"/>
</dbReference>
<dbReference type="GO" id="GO:0000286">
    <property type="term" value="F:alanine dehydrogenase activity"/>
    <property type="evidence" value="ECO:0007669"/>
    <property type="project" value="UniProtKB-EC"/>
</dbReference>
<dbReference type="InterPro" id="IPR036291">
    <property type="entry name" value="NAD(P)-bd_dom_sf"/>
</dbReference>